<organism evidence="4 5">
    <name type="scientific">Bifidobacterium tibiigranuli</name>
    <dbReference type="NCBI Taxonomy" id="2172043"/>
    <lineage>
        <taxon>Bacteria</taxon>
        <taxon>Bacillati</taxon>
        <taxon>Actinomycetota</taxon>
        <taxon>Actinomycetes</taxon>
        <taxon>Bifidobacteriales</taxon>
        <taxon>Bifidobacteriaceae</taxon>
        <taxon>Bifidobacterium</taxon>
    </lineage>
</organism>
<name>A0A5N6S9Z3_9BIFI</name>
<evidence type="ECO:0000256" key="2">
    <source>
        <dbReference type="SAM" id="Phobius"/>
    </source>
</evidence>
<accession>A0A5N6S9Z3</accession>
<dbReference type="Pfam" id="PF13462">
    <property type="entry name" value="Thioredoxin_4"/>
    <property type="match status" value="1"/>
</dbReference>
<dbReference type="Proteomes" id="UP000325415">
    <property type="component" value="Unassembled WGS sequence"/>
</dbReference>
<evidence type="ECO:0000259" key="3">
    <source>
        <dbReference type="Pfam" id="PF13462"/>
    </source>
</evidence>
<keyword evidence="2" id="KW-0472">Membrane</keyword>
<dbReference type="OrthoDB" id="117402at2"/>
<reference evidence="4 5" key="1">
    <citation type="submission" date="2018-04" db="EMBL/GenBank/DDBJ databases">
        <authorList>
            <person name="Eckel V.P."/>
            <person name="Vogel R.F."/>
        </authorList>
    </citation>
    <scope>NUCLEOTIDE SEQUENCE [LARGE SCALE GENOMIC DNA]</scope>
    <source>
        <strain evidence="5">TMW 2.1764</strain>
    </source>
</reference>
<keyword evidence="2" id="KW-1133">Transmembrane helix</keyword>
<evidence type="ECO:0000256" key="1">
    <source>
        <dbReference type="SAM" id="MobiDB-lite"/>
    </source>
</evidence>
<dbReference type="RefSeq" id="WP_152580080.1">
    <property type="nucleotide sequence ID" value="NZ_QDAG01000002.1"/>
</dbReference>
<dbReference type="SUPFAM" id="SSF52833">
    <property type="entry name" value="Thioredoxin-like"/>
    <property type="match status" value="1"/>
</dbReference>
<keyword evidence="2" id="KW-0812">Transmembrane</keyword>
<dbReference type="EMBL" id="QDAG01000002">
    <property type="protein sequence ID" value="KAE8129599.1"/>
    <property type="molecule type" value="Genomic_DNA"/>
</dbReference>
<protein>
    <submittedName>
        <fullName evidence="4">Disulfide bond formation protein DsbA</fullName>
    </submittedName>
</protein>
<sequence>MAGTNSQDNRNKAAKRQARADRQAATAAAQQAQAEQAAKERRQQTIIGAVVVAIVVVLIAVIGIVVYHNVHKSNATKNLTVQDAYSQLQNVKSTPKGANDKGGFLISKDGYGKKVAGVPTVGEYFDPLCPGCANFNREVDPTLKSLMDAGQINLELYPMSFLDGSSTDQYSSRASGAIAYIAGHDDNPDHLVSFIASIYAANFQPEEGQNYKPVSDAALKEQALKAGVPESVASKAFGREYQDWLSAINTYTPKRPELWNTEGQNKGAMTTPTVTFNGTTLDMTKVSSLGMDLKTAVLNSIGLTSSQVGKEGQLPSIGASGKPVSLG</sequence>
<feature type="transmembrane region" description="Helical" evidence="2">
    <location>
        <begin position="46"/>
        <end position="67"/>
    </location>
</feature>
<proteinExistence type="predicted"/>
<gene>
    <name evidence="4" type="ORF">DDE84_01980</name>
</gene>
<dbReference type="InterPro" id="IPR012336">
    <property type="entry name" value="Thioredoxin-like_fold"/>
</dbReference>
<feature type="domain" description="Thioredoxin-like fold" evidence="3">
    <location>
        <begin position="119"/>
        <end position="246"/>
    </location>
</feature>
<feature type="region of interest" description="Disordered" evidence="1">
    <location>
        <begin position="308"/>
        <end position="327"/>
    </location>
</feature>
<comment type="caution">
    <text evidence="4">The sequence shown here is derived from an EMBL/GenBank/DDBJ whole genome shotgun (WGS) entry which is preliminary data.</text>
</comment>
<dbReference type="CDD" id="cd02972">
    <property type="entry name" value="DsbA_family"/>
    <property type="match status" value="1"/>
</dbReference>
<feature type="region of interest" description="Disordered" evidence="1">
    <location>
        <begin position="1"/>
        <end position="29"/>
    </location>
</feature>
<evidence type="ECO:0000313" key="4">
    <source>
        <dbReference type="EMBL" id="KAE8129599.1"/>
    </source>
</evidence>
<dbReference type="InterPro" id="IPR036249">
    <property type="entry name" value="Thioredoxin-like_sf"/>
</dbReference>
<dbReference type="Gene3D" id="3.40.30.10">
    <property type="entry name" value="Glutaredoxin"/>
    <property type="match status" value="1"/>
</dbReference>
<evidence type="ECO:0000313" key="5">
    <source>
        <dbReference type="Proteomes" id="UP000325415"/>
    </source>
</evidence>
<keyword evidence="5" id="KW-1185">Reference proteome</keyword>
<dbReference type="GeneID" id="78126465"/>
<dbReference type="AlphaFoldDB" id="A0A5N6S9Z3"/>